<dbReference type="SUPFAM" id="SSF55811">
    <property type="entry name" value="Nudix"/>
    <property type="match status" value="1"/>
</dbReference>
<evidence type="ECO:0000313" key="6">
    <source>
        <dbReference type="Proteomes" id="UP001487305"/>
    </source>
</evidence>
<dbReference type="PROSITE" id="PS51462">
    <property type="entry name" value="NUDIX"/>
    <property type="match status" value="1"/>
</dbReference>
<dbReference type="Gene3D" id="3.90.79.10">
    <property type="entry name" value="Nucleoside Triphosphate Pyrophosphohydrolase"/>
    <property type="match status" value="1"/>
</dbReference>
<keyword evidence="2 5" id="KW-0378">Hydrolase</keyword>
<feature type="region of interest" description="Disordered" evidence="3">
    <location>
        <begin position="1"/>
        <end position="23"/>
    </location>
</feature>
<dbReference type="EC" id="3.6.-.-" evidence="5"/>
<dbReference type="EMBL" id="JBBNOP010000002">
    <property type="protein sequence ID" value="MEQ3362050.1"/>
    <property type="molecule type" value="Genomic_DNA"/>
</dbReference>
<feature type="domain" description="Nudix hydrolase" evidence="4">
    <location>
        <begin position="73"/>
        <end position="210"/>
    </location>
</feature>
<dbReference type="PANTHER" id="PTHR11839">
    <property type="entry name" value="UDP/ADP-SUGAR PYROPHOSPHATASE"/>
    <property type="match status" value="1"/>
</dbReference>
<evidence type="ECO:0000256" key="1">
    <source>
        <dbReference type="ARBA" id="ARBA00001946"/>
    </source>
</evidence>
<accession>A0ABV1JAE1</accession>
<dbReference type="InterPro" id="IPR000086">
    <property type="entry name" value="NUDIX_hydrolase_dom"/>
</dbReference>
<dbReference type="PANTHER" id="PTHR11839:SF18">
    <property type="entry name" value="NUDIX HYDROLASE DOMAIN-CONTAINING PROTEIN"/>
    <property type="match status" value="1"/>
</dbReference>
<comment type="caution">
    <text evidence="5">The sequence shown here is derived from an EMBL/GenBank/DDBJ whole genome shotgun (WGS) entry which is preliminary data.</text>
</comment>
<dbReference type="RefSeq" id="WP_102373607.1">
    <property type="nucleotide sequence ID" value="NZ_JBBNOP010000002.1"/>
</dbReference>
<dbReference type="CDD" id="cd03424">
    <property type="entry name" value="NUDIX_ADPRase_Nudt5_UGPPase_Nudt14"/>
    <property type="match status" value="1"/>
</dbReference>
<dbReference type="InterPro" id="IPR015797">
    <property type="entry name" value="NUDIX_hydrolase-like_dom_sf"/>
</dbReference>
<dbReference type="Proteomes" id="UP001487305">
    <property type="component" value="Unassembled WGS sequence"/>
</dbReference>
<dbReference type="Pfam" id="PF00293">
    <property type="entry name" value="NUDIX"/>
    <property type="match status" value="1"/>
</dbReference>
<reference evidence="5 6" key="1">
    <citation type="submission" date="2024-04" db="EMBL/GenBank/DDBJ databases">
        <title>Human intestinal bacterial collection.</title>
        <authorList>
            <person name="Pauvert C."/>
            <person name="Hitch T.C.A."/>
            <person name="Clavel T."/>
        </authorList>
    </citation>
    <scope>NUCLEOTIDE SEQUENCE [LARGE SCALE GENOMIC DNA]</scope>
    <source>
        <strain evidence="5 6">CLA-KB-H42</strain>
    </source>
</reference>
<evidence type="ECO:0000313" key="5">
    <source>
        <dbReference type="EMBL" id="MEQ3362050.1"/>
    </source>
</evidence>
<dbReference type="GO" id="GO:0016787">
    <property type="term" value="F:hydrolase activity"/>
    <property type="evidence" value="ECO:0007669"/>
    <property type="project" value="UniProtKB-KW"/>
</dbReference>
<feature type="compositionally biased region" description="Polar residues" evidence="3">
    <location>
        <begin position="9"/>
        <end position="18"/>
    </location>
</feature>
<dbReference type="PROSITE" id="PS00893">
    <property type="entry name" value="NUDIX_BOX"/>
    <property type="match status" value="1"/>
</dbReference>
<protein>
    <submittedName>
        <fullName evidence="5">NUDIX hydrolase</fullName>
        <ecNumber evidence="5">3.6.-.-</ecNumber>
    </submittedName>
</protein>
<proteinExistence type="predicted"/>
<gene>
    <name evidence="5" type="ORF">AAA083_03555</name>
</gene>
<evidence type="ECO:0000259" key="4">
    <source>
        <dbReference type="PROSITE" id="PS51462"/>
    </source>
</evidence>
<dbReference type="InterPro" id="IPR020084">
    <property type="entry name" value="NUDIX_hydrolase_CS"/>
</dbReference>
<sequence>MADAPAPEQTATPDQPANRSAPALRDIKQVSDGWIKKYELTYTMPDGSPYTYEAVSRKGLDAYRKELERAGTGTQQADAICIVPRTADDELVLIREFRYPLNSWCIAFPAGLIEEGEDLRECLERELYEETGYGFHLIDGKPKFHPLPQSGYSSTGLSEESVQVVFAFVKKEREPKPEPSEFIEVFTLPIADVPSFLEHNTTPIGTRCQLILESFARDARNELQRCR</sequence>
<evidence type="ECO:0000256" key="2">
    <source>
        <dbReference type="ARBA" id="ARBA00022801"/>
    </source>
</evidence>
<name>A0ABV1JAE1_9ACTN</name>
<organism evidence="5 6">
    <name type="scientific">Raoultibacter massiliensis</name>
    <dbReference type="NCBI Taxonomy" id="1852371"/>
    <lineage>
        <taxon>Bacteria</taxon>
        <taxon>Bacillati</taxon>
        <taxon>Actinomycetota</taxon>
        <taxon>Coriobacteriia</taxon>
        <taxon>Eggerthellales</taxon>
        <taxon>Eggerthellaceae</taxon>
        <taxon>Raoultibacter</taxon>
    </lineage>
</organism>
<comment type="cofactor">
    <cofactor evidence="1">
        <name>Mg(2+)</name>
        <dbReference type="ChEBI" id="CHEBI:18420"/>
    </cofactor>
</comment>
<evidence type="ECO:0000256" key="3">
    <source>
        <dbReference type="SAM" id="MobiDB-lite"/>
    </source>
</evidence>
<keyword evidence="6" id="KW-1185">Reference proteome</keyword>